<keyword evidence="2 5" id="KW-0812">Transmembrane</keyword>
<keyword evidence="3 5" id="KW-1133">Transmembrane helix</keyword>
<evidence type="ECO:0000256" key="3">
    <source>
        <dbReference type="ARBA" id="ARBA00022989"/>
    </source>
</evidence>
<evidence type="ECO:0000256" key="4">
    <source>
        <dbReference type="ARBA" id="ARBA00023136"/>
    </source>
</evidence>
<dbReference type="InterPro" id="IPR007318">
    <property type="entry name" value="Phopholipid_MeTrfase"/>
</dbReference>
<gene>
    <name evidence="6" type="ORF">SAMN05216207_104060</name>
</gene>
<dbReference type="STRING" id="260086.SAMN05216207_104060"/>
<dbReference type="EMBL" id="FOUY01000040">
    <property type="protein sequence ID" value="SFO27101.1"/>
    <property type="molecule type" value="Genomic_DNA"/>
</dbReference>
<evidence type="ECO:0000313" key="6">
    <source>
        <dbReference type="EMBL" id="SFO27101.1"/>
    </source>
</evidence>
<keyword evidence="4 5" id="KW-0472">Membrane</keyword>
<dbReference type="GO" id="GO:0008168">
    <property type="term" value="F:methyltransferase activity"/>
    <property type="evidence" value="ECO:0007669"/>
    <property type="project" value="UniProtKB-KW"/>
</dbReference>
<evidence type="ECO:0000256" key="5">
    <source>
        <dbReference type="SAM" id="Phobius"/>
    </source>
</evidence>
<dbReference type="Proteomes" id="UP000199614">
    <property type="component" value="Unassembled WGS sequence"/>
</dbReference>
<dbReference type="Gene3D" id="1.20.120.1630">
    <property type="match status" value="1"/>
</dbReference>
<dbReference type="GO" id="GO:0012505">
    <property type="term" value="C:endomembrane system"/>
    <property type="evidence" value="ECO:0007669"/>
    <property type="project" value="UniProtKB-SubCell"/>
</dbReference>
<evidence type="ECO:0000256" key="2">
    <source>
        <dbReference type="ARBA" id="ARBA00022692"/>
    </source>
</evidence>
<organism evidence="6 7">
    <name type="scientific">Pseudonocardia ammonioxydans</name>
    <dbReference type="NCBI Taxonomy" id="260086"/>
    <lineage>
        <taxon>Bacteria</taxon>
        <taxon>Bacillati</taxon>
        <taxon>Actinomycetota</taxon>
        <taxon>Actinomycetes</taxon>
        <taxon>Pseudonocardiales</taxon>
        <taxon>Pseudonocardiaceae</taxon>
        <taxon>Pseudonocardia</taxon>
    </lineage>
</organism>
<proteinExistence type="predicted"/>
<keyword evidence="7" id="KW-1185">Reference proteome</keyword>
<accession>A0A1I5FV84</accession>
<keyword evidence="6" id="KW-0808">Transferase</keyword>
<evidence type="ECO:0000256" key="1">
    <source>
        <dbReference type="ARBA" id="ARBA00004127"/>
    </source>
</evidence>
<reference evidence="6 7" key="1">
    <citation type="submission" date="2016-10" db="EMBL/GenBank/DDBJ databases">
        <authorList>
            <person name="de Groot N.N."/>
        </authorList>
    </citation>
    <scope>NUCLEOTIDE SEQUENCE [LARGE SCALE GENOMIC DNA]</scope>
    <source>
        <strain evidence="6 7">CGMCC 4.1877</strain>
    </source>
</reference>
<sequence>MTTADRAARLANTVLTVATIPLLHRMRNDLDRNGTLRRGTQMMMWAAYATFGVLLTDSLARHRDVPTGRRVAGYAVAAAGTALAGACMTPFASPQQLNGGETGELITGGIYNYSRNPQYTGFVAATAGLAAARDSPRAALLAIELAVVVRAWAAVEERHLQRQFGTAYGRLCGRVPRWIGVRS</sequence>
<evidence type="ECO:0000313" key="7">
    <source>
        <dbReference type="Proteomes" id="UP000199614"/>
    </source>
</evidence>
<keyword evidence="6" id="KW-0489">Methyltransferase</keyword>
<protein>
    <submittedName>
        <fullName evidence="6">Protein-S-isoprenylcysteine O-methyltransferase Ste14</fullName>
    </submittedName>
</protein>
<feature type="transmembrane region" description="Helical" evidence="5">
    <location>
        <begin position="72"/>
        <end position="92"/>
    </location>
</feature>
<dbReference type="Pfam" id="PF04191">
    <property type="entry name" value="PEMT"/>
    <property type="match status" value="1"/>
</dbReference>
<dbReference type="AlphaFoldDB" id="A0A1I5FV84"/>
<dbReference type="GO" id="GO:0032259">
    <property type="term" value="P:methylation"/>
    <property type="evidence" value="ECO:0007669"/>
    <property type="project" value="UniProtKB-KW"/>
</dbReference>
<dbReference type="RefSeq" id="WP_158092278.1">
    <property type="nucleotide sequence ID" value="NZ_FOUY01000040.1"/>
</dbReference>
<comment type="subcellular location">
    <subcellularLocation>
        <location evidence="1">Endomembrane system</location>
        <topology evidence="1">Multi-pass membrane protein</topology>
    </subcellularLocation>
</comment>
<name>A0A1I5FV84_PSUAM</name>